<accession>A0A5J4Q3P4</accession>
<evidence type="ECO:0000313" key="2">
    <source>
        <dbReference type="EMBL" id="KAA6315679.1"/>
    </source>
</evidence>
<keyword evidence="1" id="KW-0472">Membrane</keyword>
<keyword evidence="1" id="KW-0812">Transmembrane</keyword>
<protein>
    <submittedName>
        <fullName evidence="2">Glycerol-3-phosphate transporter</fullName>
    </submittedName>
</protein>
<evidence type="ECO:0000256" key="1">
    <source>
        <dbReference type="SAM" id="Phobius"/>
    </source>
</evidence>
<proteinExistence type="predicted"/>
<feature type="transmembrane region" description="Helical" evidence="1">
    <location>
        <begin position="49"/>
        <end position="67"/>
    </location>
</feature>
<keyword evidence="1" id="KW-1133">Transmembrane helix</keyword>
<name>A0A5J4Q3P4_9ZZZZ</name>
<sequence length="85" mass="9997">MYVDNFLYTNTLHLYNNCFTINIMLNFLKPPAHKELLPDEKIDKEYKKLRLQVFWGIFIGYAGFYIVRISANGVVSIFTPLNFLS</sequence>
<reference evidence="2" key="1">
    <citation type="submission" date="2019-03" db="EMBL/GenBank/DDBJ databases">
        <title>Single cell metagenomics reveals metabolic interactions within the superorganism composed of flagellate Streblomastix strix and complex community of Bacteroidetes bacteria on its surface.</title>
        <authorList>
            <person name="Treitli S.C."/>
            <person name="Kolisko M."/>
            <person name="Husnik F."/>
            <person name="Keeling P."/>
            <person name="Hampl V."/>
        </authorList>
    </citation>
    <scope>NUCLEOTIDE SEQUENCE</scope>
    <source>
        <strain evidence="2">STM</strain>
    </source>
</reference>
<gene>
    <name evidence="2" type="ORF">EZS27_033901</name>
</gene>
<comment type="caution">
    <text evidence="2">The sequence shown here is derived from an EMBL/GenBank/DDBJ whole genome shotgun (WGS) entry which is preliminary data.</text>
</comment>
<organism evidence="2">
    <name type="scientific">termite gut metagenome</name>
    <dbReference type="NCBI Taxonomy" id="433724"/>
    <lineage>
        <taxon>unclassified sequences</taxon>
        <taxon>metagenomes</taxon>
        <taxon>organismal metagenomes</taxon>
    </lineage>
</organism>
<dbReference type="AlphaFoldDB" id="A0A5J4Q3P4"/>
<dbReference type="EMBL" id="SNRY01005158">
    <property type="protein sequence ID" value="KAA6315679.1"/>
    <property type="molecule type" value="Genomic_DNA"/>
</dbReference>